<keyword evidence="5" id="KW-0521">NADP</keyword>
<sequence length="252" mass="29475">MNKTIESQLNHRTIRKFKNKKVDENTLNTLFKVANRTASSIAMQSYSIIRITDDKTKDKISKICNQDYIKNFPELVIFIVDVYRNARISEELGENLPHKKDMDRFFQGFTDGAIAAQNMITAIESLDMGTVYLGSILNDPQAIIDLLELPRLTFPIVGVGFGYPDQYPMLKPRMDISLKVFENRYKKQENYLESIKEYDKEMKEYYDLRNETKSLDEFSKQVVEILKMENEKRSKLLNVVKNQGFNLRIEDK</sequence>
<dbReference type="InterPro" id="IPR029479">
    <property type="entry name" value="Nitroreductase"/>
</dbReference>
<reference evidence="7 8" key="1">
    <citation type="submission" date="2018-08" db="EMBL/GenBank/DDBJ databases">
        <title>Murine metabolic-syndrome-specific gut microbial biobank.</title>
        <authorList>
            <person name="Liu C."/>
        </authorList>
    </citation>
    <scope>NUCLEOTIDE SEQUENCE [LARGE SCALE GENOMIC DNA]</scope>
    <source>
        <strain evidence="7 8">583</strain>
    </source>
</reference>
<keyword evidence="2 5" id="KW-0285">Flavoprotein</keyword>
<dbReference type="OrthoDB" id="9775805at2"/>
<evidence type="ECO:0000256" key="1">
    <source>
        <dbReference type="ARBA" id="ARBA00008366"/>
    </source>
</evidence>
<dbReference type="Proteomes" id="UP000467132">
    <property type="component" value="Unassembled WGS sequence"/>
</dbReference>
<dbReference type="AlphaFoldDB" id="A0A845R222"/>
<dbReference type="Pfam" id="PF00881">
    <property type="entry name" value="Nitroreductase"/>
    <property type="match status" value="1"/>
</dbReference>
<keyword evidence="4 5" id="KW-0560">Oxidoreductase</keyword>
<evidence type="ECO:0000259" key="6">
    <source>
        <dbReference type="Pfam" id="PF00881"/>
    </source>
</evidence>
<evidence type="ECO:0000313" key="8">
    <source>
        <dbReference type="Proteomes" id="UP000467132"/>
    </source>
</evidence>
<evidence type="ECO:0000256" key="3">
    <source>
        <dbReference type="ARBA" id="ARBA00022643"/>
    </source>
</evidence>
<dbReference type="InterPro" id="IPR000415">
    <property type="entry name" value="Nitroreductase-like"/>
</dbReference>
<evidence type="ECO:0000256" key="2">
    <source>
        <dbReference type="ARBA" id="ARBA00022630"/>
    </source>
</evidence>
<accession>A0A845R222</accession>
<dbReference type="PIRSF" id="PIRSF005426">
    <property type="entry name" value="Frp"/>
    <property type="match status" value="1"/>
</dbReference>
<dbReference type="Gene3D" id="3.40.109.10">
    <property type="entry name" value="NADH Oxidase"/>
    <property type="match status" value="1"/>
</dbReference>
<dbReference type="InterPro" id="IPR016446">
    <property type="entry name" value="Flavin_OxRdtase_Frp"/>
</dbReference>
<evidence type="ECO:0000256" key="4">
    <source>
        <dbReference type="ARBA" id="ARBA00023002"/>
    </source>
</evidence>
<name>A0A845R222_9CLOT</name>
<proteinExistence type="inferred from homology"/>
<dbReference type="CDD" id="cd02146">
    <property type="entry name" value="NfsA-like"/>
    <property type="match status" value="1"/>
</dbReference>
<evidence type="ECO:0000256" key="5">
    <source>
        <dbReference type="PIRNR" id="PIRNR005426"/>
    </source>
</evidence>
<comment type="similarity">
    <text evidence="1 5">Belongs to the flavin oxidoreductase frp family.</text>
</comment>
<evidence type="ECO:0000313" key="7">
    <source>
        <dbReference type="EMBL" id="NBI08029.1"/>
    </source>
</evidence>
<dbReference type="PANTHER" id="PTHR43425:SF2">
    <property type="entry name" value="OXYGEN-INSENSITIVE NADPH NITROREDUCTASE"/>
    <property type="match status" value="1"/>
</dbReference>
<feature type="domain" description="Nitroreductase" evidence="6">
    <location>
        <begin position="11"/>
        <end position="163"/>
    </location>
</feature>
<gene>
    <name evidence="7" type="ORF">D3Z33_14305</name>
</gene>
<dbReference type="RefSeq" id="WP_160198493.1">
    <property type="nucleotide sequence ID" value="NZ_QXXA01000018.1"/>
</dbReference>
<keyword evidence="8" id="KW-1185">Reference proteome</keyword>
<dbReference type="GO" id="GO:0016491">
    <property type="term" value="F:oxidoreductase activity"/>
    <property type="evidence" value="ECO:0007669"/>
    <property type="project" value="UniProtKB-UniRule"/>
</dbReference>
<protein>
    <submittedName>
        <fullName evidence="7">NADPH-dependent oxidoreductase</fullName>
    </submittedName>
</protein>
<dbReference type="EMBL" id="QXXA01000018">
    <property type="protein sequence ID" value="NBI08029.1"/>
    <property type="molecule type" value="Genomic_DNA"/>
</dbReference>
<keyword evidence="3 5" id="KW-0288">FMN</keyword>
<organism evidence="7 8">
    <name type="scientific">Senegalia massiliensis</name>
    <dbReference type="NCBI Taxonomy" id="1720316"/>
    <lineage>
        <taxon>Bacteria</taxon>
        <taxon>Bacillati</taxon>
        <taxon>Bacillota</taxon>
        <taxon>Clostridia</taxon>
        <taxon>Eubacteriales</taxon>
        <taxon>Clostridiaceae</taxon>
        <taxon>Senegalia</taxon>
    </lineage>
</organism>
<comment type="caution">
    <text evidence="7">The sequence shown here is derived from an EMBL/GenBank/DDBJ whole genome shotgun (WGS) entry which is preliminary data.</text>
</comment>
<dbReference type="PANTHER" id="PTHR43425">
    <property type="entry name" value="OXYGEN-INSENSITIVE NADPH NITROREDUCTASE"/>
    <property type="match status" value="1"/>
</dbReference>
<dbReference type="SUPFAM" id="SSF55469">
    <property type="entry name" value="FMN-dependent nitroreductase-like"/>
    <property type="match status" value="1"/>
</dbReference>